<dbReference type="Pfam" id="PF02811">
    <property type="entry name" value="PHP"/>
    <property type="match status" value="1"/>
</dbReference>
<evidence type="ECO:0000313" key="11">
    <source>
        <dbReference type="Proteomes" id="UP000261032"/>
    </source>
</evidence>
<comment type="similarity">
    <text evidence="2 8">Belongs to the PHP hydrolase family. HisK subfamily.</text>
</comment>
<dbReference type="GO" id="GO:0005737">
    <property type="term" value="C:cytoplasm"/>
    <property type="evidence" value="ECO:0007669"/>
    <property type="project" value="TreeGrafter"/>
</dbReference>
<dbReference type="RefSeq" id="WP_117580207.1">
    <property type="nucleotide sequence ID" value="NZ_AP031443.1"/>
</dbReference>
<evidence type="ECO:0000256" key="1">
    <source>
        <dbReference type="ARBA" id="ARBA00004970"/>
    </source>
</evidence>
<evidence type="ECO:0000256" key="2">
    <source>
        <dbReference type="ARBA" id="ARBA00009152"/>
    </source>
</evidence>
<protein>
    <recommendedName>
        <fullName evidence="3 8">Histidinol-phosphatase</fullName>
        <shortName evidence="8">HolPase</shortName>
        <ecNumber evidence="3 8">3.1.3.15</ecNumber>
    </recommendedName>
</protein>
<sequence>MIDGHMHLEYGDLNKEYVLKFVDAAVKKGLTKIQILDHTHRFKEFEEIYTELKEEPLQKKWLENKAMKFKDTLDDYDKLIEEVKALDLPIEVTFGLEVCYVPKHEKKIGEVLANHNYDFVVGAIHSINGRLYDMNFSKDILWNKFDVDDIYRDYYELIFSLVKSDLFTQLAHPDTIKMFNYYPTYDLTPTYHQLADLLVEHNVKAENNTGCYYRYNHKDMGLSEELLKILKEHGVLMITASDAHQPDHVGTNIADIYEKTML</sequence>
<dbReference type="Gene3D" id="3.20.20.140">
    <property type="entry name" value="Metal-dependent hydrolases"/>
    <property type="match status" value="1"/>
</dbReference>
<evidence type="ECO:0000256" key="8">
    <source>
        <dbReference type="RuleBase" id="RU366003"/>
    </source>
</evidence>
<keyword evidence="4 8" id="KW-0028">Amino-acid biosynthesis</keyword>
<gene>
    <name evidence="10" type="ORF">DXB93_01295</name>
</gene>
<dbReference type="InterPro" id="IPR016195">
    <property type="entry name" value="Pol/histidinol_Pase-like"/>
</dbReference>
<feature type="domain" description="PHP" evidence="9">
    <location>
        <begin position="3"/>
        <end position="202"/>
    </location>
</feature>
<keyword evidence="6 8" id="KW-0368">Histidine biosynthesis</keyword>
<organism evidence="10 11">
    <name type="scientific">Thomasclavelia ramosa</name>
    <dbReference type="NCBI Taxonomy" id="1547"/>
    <lineage>
        <taxon>Bacteria</taxon>
        <taxon>Bacillati</taxon>
        <taxon>Bacillota</taxon>
        <taxon>Erysipelotrichia</taxon>
        <taxon>Erysipelotrichales</taxon>
        <taxon>Coprobacillaceae</taxon>
        <taxon>Thomasclavelia</taxon>
    </lineage>
</organism>
<dbReference type="PANTHER" id="PTHR21039">
    <property type="entry name" value="HISTIDINOL PHOSPHATASE-RELATED"/>
    <property type="match status" value="1"/>
</dbReference>
<keyword evidence="5 8" id="KW-0378">Hydrolase</keyword>
<dbReference type="GO" id="GO:0004401">
    <property type="term" value="F:histidinol-phosphatase activity"/>
    <property type="evidence" value="ECO:0007669"/>
    <property type="project" value="UniProtKB-UniRule"/>
</dbReference>
<name>A0A3E3EI51_9FIRM</name>
<dbReference type="Proteomes" id="UP000261032">
    <property type="component" value="Unassembled WGS sequence"/>
</dbReference>
<comment type="caution">
    <text evidence="10">The sequence shown here is derived from an EMBL/GenBank/DDBJ whole genome shotgun (WGS) entry which is preliminary data.</text>
</comment>
<dbReference type="AlphaFoldDB" id="A0A3E3EI51"/>
<evidence type="ECO:0000256" key="3">
    <source>
        <dbReference type="ARBA" id="ARBA00013085"/>
    </source>
</evidence>
<dbReference type="UniPathway" id="UPA00031">
    <property type="reaction ID" value="UER00013"/>
</dbReference>
<evidence type="ECO:0000313" key="10">
    <source>
        <dbReference type="EMBL" id="RGD87322.1"/>
    </source>
</evidence>
<comment type="catalytic activity">
    <reaction evidence="7 8">
        <text>L-histidinol phosphate + H2O = L-histidinol + phosphate</text>
        <dbReference type="Rhea" id="RHEA:14465"/>
        <dbReference type="ChEBI" id="CHEBI:15377"/>
        <dbReference type="ChEBI" id="CHEBI:43474"/>
        <dbReference type="ChEBI" id="CHEBI:57699"/>
        <dbReference type="ChEBI" id="CHEBI:57980"/>
        <dbReference type="EC" id="3.1.3.15"/>
    </reaction>
</comment>
<dbReference type="SUPFAM" id="SSF89550">
    <property type="entry name" value="PHP domain-like"/>
    <property type="match status" value="1"/>
</dbReference>
<dbReference type="GO" id="GO:0000105">
    <property type="term" value="P:L-histidine biosynthetic process"/>
    <property type="evidence" value="ECO:0007669"/>
    <property type="project" value="UniProtKB-UniRule"/>
</dbReference>
<evidence type="ECO:0000259" key="9">
    <source>
        <dbReference type="Pfam" id="PF02811"/>
    </source>
</evidence>
<dbReference type="PANTHER" id="PTHR21039:SF0">
    <property type="entry name" value="HISTIDINOL-PHOSPHATASE"/>
    <property type="match status" value="1"/>
</dbReference>
<dbReference type="InterPro" id="IPR004013">
    <property type="entry name" value="PHP_dom"/>
</dbReference>
<evidence type="ECO:0000256" key="4">
    <source>
        <dbReference type="ARBA" id="ARBA00022605"/>
    </source>
</evidence>
<proteinExistence type="inferred from homology"/>
<accession>A0A3E3EI51</accession>
<dbReference type="EMBL" id="QUSL01000001">
    <property type="protein sequence ID" value="RGD87322.1"/>
    <property type="molecule type" value="Genomic_DNA"/>
</dbReference>
<reference evidence="10 11" key="1">
    <citation type="submission" date="2018-08" db="EMBL/GenBank/DDBJ databases">
        <title>A genome reference for cultivated species of the human gut microbiota.</title>
        <authorList>
            <person name="Zou Y."/>
            <person name="Xue W."/>
            <person name="Luo G."/>
        </authorList>
    </citation>
    <scope>NUCLEOTIDE SEQUENCE [LARGE SCALE GENOMIC DNA]</scope>
    <source>
        <strain evidence="10 11">OM06-4</strain>
    </source>
</reference>
<dbReference type="InterPro" id="IPR010140">
    <property type="entry name" value="Histidinol_P_phosphatase_HisJ"/>
</dbReference>
<comment type="pathway">
    <text evidence="1 8">Amino-acid biosynthesis; L-histidine biosynthesis; L-histidine from 5-phospho-alpha-D-ribose 1-diphosphate: step 8/9.</text>
</comment>
<dbReference type="EC" id="3.1.3.15" evidence="3 8"/>
<evidence type="ECO:0000256" key="5">
    <source>
        <dbReference type="ARBA" id="ARBA00022801"/>
    </source>
</evidence>
<evidence type="ECO:0000256" key="6">
    <source>
        <dbReference type="ARBA" id="ARBA00023102"/>
    </source>
</evidence>
<evidence type="ECO:0000256" key="7">
    <source>
        <dbReference type="ARBA" id="ARBA00049158"/>
    </source>
</evidence>